<feature type="compositionally biased region" description="Low complexity" evidence="8">
    <location>
        <begin position="13"/>
        <end position="28"/>
    </location>
</feature>
<dbReference type="Gene3D" id="1.20.1250.20">
    <property type="entry name" value="MFS general substrate transporter like domains"/>
    <property type="match status" value="1"/>
</dbReference>
<gene>
    <name evidence="10" type="ORF">CSUI_006846</name>
</gene>
<evidence type="ECO:0000313" key="10">
    <source>
        <dbReference type="EMBL" id="PHJ19329.1"/>
    </source>
</evidence>
<comment type="similarity">
    <text evidence="2">Belongs to the SLC43A transporter (TC 2.A.1.44) family.</text>
</comment>
<feature type="transmembrane region" description="Helical" evidence="9">
    <location>
        <begin position="163"/>
        <end position="185"/>
    </location>
</feature>
<name>A0A2C6KQD6_9APIC</name>
<evidence type="ECO:0000256" key="5">
    <source>
        <dbReference type="ARBA" id="ARBA00022970"/>
    </source>
</evidence>
<dbReference type="PANTHER" id="PTHR20772:SF2">
    <property type="entry name" value="PROTEIN FMP42"/>
    <property type="match status" value="1"/>
</dbReference>
<keyword evidence="3" id="KW-0813">Transport</keyword>
<dbReference type="GeneID" id="94430208"/>
<dbReference type="InterPro" id="IPR052599">
    <property type="entry name" value="SLC43A_AATransporter"/>
</dbReference>
<dbReference type="RefSeq" id="XP_067921031.1">
    <property type="nucleotide sequence ID" value="XM_068066997.1"/>
</dbReference>
<evidence type="ECO:0000256" key="2">
    <source>
        <dbReference type="ARBA" id="ARBA00006595"/>
    </source>
</evidence>
<evidence type="ECO:0000256" key="8">
    <source>
        <dbReference type="SAM" id="MobiDB-lite"/>
    </source>
</evidence>
<dbReference type="VEuPathDB" id="ToxoDB:CSUI_006846"/>
<dbReference type="GO" id="GO:0022857">
    <property type="term" value="F:transmembrane transporter activity"/>
    <property type="evidence" value="ECO:0007669"/>
    <property type="project" value="InterPro"/>
</dbReference>
<accession>A0A2C6KQD6</accession>
<keyword evidence="6 9" id="KW-1133">Transmembrane helix</keyword>
<keyword evidence="5" id="KW-0029">Amino-acid transport</keyword>
<dbReference type="InterPro" id="IPR036259">
    <property type="entry name" value="MFS_trans_sf"/>
</dbReference>
<protein>
    <submittedName>
        <fullName evidence="10">Transporter</fullName>
    </submittedName>
</protein>
<feature type="transmembrane region" description="Helical" evidence="9">
    <location>
        <begin position="140"/>
        <end position="157"/>
    </location>
</feature>
<feature type="transmembrane region" description="Helical" evidence="9">
    <location>
        <begin position="80"/>
        <end position="98"/>
    </location>
</feature>
<feature type="region of interest" description="Disordered" evidence="8">
    <location>
        <begin position="270"/>
        <end position="296"/>
    </location>
</feature>
<evidence type="ECO:0000256" key="1">
    <source>
        <dbReference type="ARBA" id="ARBA00004141"/>
    </source>
</evidence>
<comment type="subcellular location">
    <subcellularLocation>
        <location evidence="1">Membrane</location>
        <topology evidence="1">Multi-pass membrane protein</topology>
    </subcellularLocation>
</comment>
<proteinExistence type="inferred from homology"/>
<dbReference type="InterPro" id="IPR011701">
    <property type="entry name" value="MFS"/>
</dbReference>
<dbReference type="GO" id="GO:0016020">
    <property type="term" value="C:membrane"/>
    <property type="evidence" value="ECO:0007669"/>
    <property type="project" value="UniProtKB-SubCell"/>
</dbReference>
<keyword evidence="11" id="KW-1185">Reference proteome</keyword>
<feature type="transmembrane region" description="Helical" evidence="9">
    <location>
        <begin position="227"/>
        <end position="251"/>
    </location>
</feature>
<keyword evidence="7 9" id="KW-0472">Membrane</keyword>
<feature type="region of interest" description="Disordered" evidence="8">
    <location>
        <begin position="1"/>
        <end position="46"/>
    </location>
</feature>
<feature type="transmembrane region" description="Helical" evidence="9">
    <location>
        <begin position="197"/>
        <end position="215"/>
    </location>
</feature>
<feature type="transmembrane region" description="Helical" evidence="9">
    <location>
        <begin position="110"/>
        <end position="128"/>
    </location>
</feature>
<dbReference type="Proteomes" id="UP000221165">
    <property type="component" value="Unassembled WGS sequence"/>
</dbReference>
<evidence type="ECO:0000256" key="6">
    <source>
        <dbReference type="ARBA" id="ARBA00022989"/>
    </source>
</evidence>
<dbReference type="GO" id="GO:0006865">
    <property type="term" value="P:amino acid transport"/>
    <property type="evidence" value="ECO:0007669"/>
    <property type="project" value="UniProtKB-KW"/>
</dbReference>
<dbReference type="OrthoDB" id="330047at2759"/>
<comment type="caution">
    <text evidence="10">The sequence shown here is derived from an EMBL/GenBank/DDBJ whole genome shotgun (WGS) entry which is preliminary data.</text>
</comment>
<evidence type="ECO:0000313" key="11">
    <source>
        <dbReference type="Proteomes" id="UP000221165"/>
    </source>
</evidence>
<evidence type="ECO:0000256" key="4">
    <source>
        <dbReference type="ARBA" id="ARBA00022692"/>
    </source>
</evidence>
<evidence type="ECO:0000256" key="9">
    <source>
        <dbReference type="SAM" id="Phobius"/>
    </source>
</evidence>
<dbReference type="AlphaFoldDB" id="A0A2C6KQD6"/>
<dbReference type="SUPFAM" id="SSF103473">
    <property type="entry name" value="MFS general substrate transporter"/>
    <property type="match status" value="1"/>
</dbReference>
<evidence type="ECO:0000256" key="7">
    <source>
        <dbReference type="ARBA" id="ARBA00023136"/>
    </source>
</evidence>
<dbReference type="PANTHER" id="PTHR20772">
    <property type="entry name" value="PROTEIN FMP42"/>
    <property type="match status" value="1"/>
</dbReference>
<evidence type="ECO:0000256" key="3">
    <source>
        <dbReference type="ARBA" id="ARBA00022448"/>
    </source>
</evidence>
<reference evidence="10 11" key="1">
    <citation type="journal article" date="2017" name="Int. J. Parasitol.">
        <title>The genome of the protozoan parasite Cystoisospora suis and a reverse vaccinology approach to identify vaccine candidates.</title>
        <authorList>
            <person name="Palmieri N."/>
            <person name="Shrestha A."/>
            <person name="Ruttkowski B."/>
            <person name="Beck T."/>
            <person name="Vogl C."/>
            <person name="Tomley F."/>
            <person name="Blake D.P."/>
            <person name="Joachim A."/>
        </authorList>
    </citation>
    <scope>NUCLEOTIDE SEQUENCE [LARGE SCALE GENOMIC DNA]</scope>
    <source>
        <strain evidence="10 11">Wien I</strain>
    </source>
</reference>
<dbReference type="Pfam" id="PF07690">
    <property type="entry name" value="MFS_1"/>
    <property type="match status" value="1"/>
</dbReference>
<feature type="compositionally biased region" description="Basic and acidic residues" evidence="8">
    <location>
        <begin position="1"/>
        <end position="12"/>
    </location>
</feature>
<dbReference type="EMBL" id="MIGC01003513">
    <property type="protein sequence ID" value="PHJ19329.1"/>
    <property type="molecule type" value="Genomic_DNA"/>
</dbReference>
<sequence>MEELARRQERRWSSVFRSSSVSSFFSSRNGKGGAGTASSTTDAGESRAQCDLARRCSSERPSSILSEPVPTLRQQLASKYCILMIVHSVIQAILYPFVSTSAEGLFGRDVNNFLGIGLPFSCISCVVYGKLTDMYGIMKVLLGINTLMAAVYGLALFKTTVASYLAAFLLILYVGFYSSQVYCYVSDTFATKQFGRIVGTIFMIAGFCSLLKIPLQSMVVHVFDSVYTWPVVIMIGVCFLNYIVLGVLYYFKRKLPHPFWPKEATADAELREEKKSREKATKARNKERFQGDRDGELAAQTTGVPLTEMSVNSDVAVDLGFVSASRDEEENQLAGHSGR</sequence>
<organism evidence="10 11">
    <name type="scientific">Cystoisospora suis</name>
    <dbReference type="NCBI Taxonomy" id="483139"/>
    <lineage>
        <taxon>Eukaryota</taxon>
        <taxon>Sar</taxon>
        <taxon>Alveolata</taxon>
        <taxon>Apicomplexa</taxon>
        <taxon>Conoidasida</taxon>
        <taxon>Coccidia</taxon>
        <taxon>Eucoccidiorida</taxon>
        <taxon>Eimeriorina</taxon>
        <taxon>Sarcocystidae</taxon>
        <taxon>Cystoisospora</taxon>
    </lineage>
</organism>
<keyword evidence="4 9" id="KW-0812">Transmembrane</keyword>